<evidence type="ECO:0000313" key="8">
    <source>
        <dbReference type="EMBL" id="KAG7376263.1"/>
    </source>
</evidence>
<comment type="subcellular location">
    <subcellularLocation>
        <location evidence="1">Nucleus</location>
        <location evidence="1">Nucleolus</location>
    </subcellularLocation>
</comment>
<dbReference type="GO" id="GO:0032040">
    <property type="term" value="C:small-subunit processome"/>
    <property type="evidence" value="ECO:0007669"/>
    <property type="project" value="InterPro"/>
</dbReference>
<evidence type="ECO:0000256" key="4">
    <source>
        <dbReference type="ARBA" id="ARBA00022552"/>
    </source>
</evidence>
<reference evidence="8" key="1">
    <citation type="submission" date="2021-02" db="EMBL/GenBank/DDBJ databases">
        <authorList>
            <person name="Palmer J.M."/>
        </authorList>
    </citation>
    <scope>NUCLEOTIDE SEQUENCE</scope>
    <source>
        <strain evidence="8">SCRP734</strain>
    </source>
</reference>
<dbReference type="Pfam" id="PF04147">
    <property type="entry name" value="Nop14"/>
    <property type="match status" value="1"/>
</dbReference>
<feature type="region of interest" description="Disordered" evidence="7">
    <location>
        <begin position="1"/>
        <end position="34"/>
    </location>
</feature>
<evidence type="ECO:0000256" key="1">
    <source>
        <dbReference type="ARBA" id="ARBA00004604"/>
    </source>
</evidence>
<feature type="compositionally biased region" description="Basic and acidic residues" evidence="7">
    <location>
        <begin position="1"/>
        <end position="12"/>
    </location>
</feature>
<sequence>MGAKATEKKKPEQEEEQEGEEEEETDEKQKRLHDAEEAAAELPFVFECPESPEELAALFKKRGLIVERIVTYYNLRLSVENKNKMKRFFADMVRQFLIFAARYAGHKPA</sequence>
<protein>
    <submittedName>
        <fullName evidence="8">Nucleolar complex protein 14</fullName>
    </submittedName>
</protein>
<dbReference type="AlphaFoldDB" id="A0A8T1V7F0"/>
<evidence type="ECO:0000256" key="3">
    <source>
        <dbReference type="ARBA" id="ARBA00022517"/>
    </source>
</evidence>
<comment type="function">
    <text evidence="6">Involved in nucleolar processing of pre-18S ribosomal RNA. Has a role in the nuclear export of 40S pre-ribosomal subunit to the cytoplasm.</text>
</comment>
<keyword evidence="5" id="KW-0539">Nucleus</keyword>
<evidence type="ECO:0000256" key="5">
    <source>
        <dbReference type="ARBA" id="ARBA00023242"/>
    </source>
</evidence>
<evidence type="ECO:0000256" key="2">
    <source>
        <dbReference type="ARBA" id="ARBA00007466"/>
    </source>
</evidence>
<feature type="compositionally biased region" description="Acidic residues" evidence="7">
    <location>
        <begin position="13"/>
        <end position="26"/>
    </location>
</feature>
<name>A0A8T1V7F0_9STRA</name>
<dbReference type="PANTHER" id="PTHR23183:SF0">
    <property type="entry name" value="NUCLEOLAR PROTEIN 14"/>
    <property type="match status" value="1"/>
</dbReference>
<accession>A0A8T1V7F0</accession>
<dbReference type="GO" id="GO:0030490">
    <property type="term" value="P:maturation of SSU-rRNA"/>
    <property type="evidence" value="ECO:0007669"/>
    <property type="project" value="TreeGrafter"/>
</dbReference>
<evidence type="ECO:0000313" key="9">
    <source>
        <dbReference type="Proteomes" id="UP000694044"/>
    </source>
</evidence>
<keyword evidence="9" id="KW-1185">Reference proteome</keyword>
<comment type="caution">
    <text evidence="8">The sequence shown here is derived from an EMBL/GenBank/DDBJ whole genome shotgun (WGS) entry which is preliminary data.</text>
</comment>
<gene>
    <name evidence="8" type="primary">NOP14_2</name>
    <name evidence="8" type="ORF">PHYPSEUDO_013912</name>
</gene>
<dbReference type="OrthoDB" id="441771at2759"/>
<dbReference type="EMBL" id="JAGDFM010000750">
    <property type="protein sequence ID" value="KAG7376263.1"/>
    <property type="molecule type" value="Genomic_DNA"/>
</dbReference>
<proteinExistence type="inferred from homology"/>
<keyword evidence="3" id="KW-0690">Ribosome biogenesis</keyword>
<dbReference type="GO" id="GO:0030692">
    <property type="term" value="C:Noc4p-Nop14p complex"/>
    <property type="evidence" value="ECO:0007669"/>
    <property type="project" value="TreeGrafter"/>
</dbReference>
<keyword evidence="4" id="KW-0698">rRNA processing</keyword>
<evidence type="ECO:0000256" key="7">
    <source>
        <dbReference type="SAM" id="MobiDB-lite"/>
    </source>
</evidence>
<organism evidence="8 9">
    <name type="scientific">Phytophthora pseudosyringae</name>
    <dbReference type="NCBI Taxonomy" id="221518"/>
    <lineage>
        <taxon>Eukaryota</taxon>
        <taxon>Sar</taxon>
        <taxon>Stramenopiles</taxon>
        <taxon>Oomycota</taxon>
        <taxon>Peronosporomycetes</taxon>
        <taxon>Peronosporales</taxon>
        <taxon>Peronosporaceae</taxon>
        <taxon>Phytophthora</taxon>
    </lineage>
</organism>
<dbReference type="PANTHER" id="PTHR23183">
    <property type="entry name" value="NOP14"/>
    <property type="match status" value="1"/>
</dbReference>
<evidence type="ECO:0000256" key="6">
    <source>
        <dbReference type="ARBA" id="ARBA00024695"/>
    </source>
</evidence>
<comment type="similarity">
    <text evidence="2">Belongs to the NOP14 family.</text>
</comment>
<dbReference type="InterPro" id="IPR007276">
    <property type="entry name" value="Nop14"/>
</dbReference>
<dbReference type="Proteomes" id="UP000694044">
    <property type="component" value="Unassembled WGS sequence"/>
</dbReference>